<sequence>MCFAALVTGHHRAAAQLPAELLPDMRPSQLQLNVCKDTPLGVVQPGGDITEALQWACDHAHEFQQPIVIPAGEFLISDTITTPYRAGFTLLGSGASHGIEHPRLRGVYTHLRWAGDEGGVMIRHQAGFARVGNFLLDGRGKAAIGLLVSGAAKGLGTSKTIFEPIVGEGFDHLVQIGKTQNTPNCDNMQFRWLEGKECKSSVLHMVNKMGMDIVVNHLRNYNPGSEQVGLLVDGGGQLWVQSSLTTSPGTLVKFNKDAGVGSHNGFYRFSQTKVDAQARDGFTLVDSDCPNQIRLLFDGGINSSDGMRIKLLGSNFLHLTDFSSHYTSITGKTHRGWGTPAVLVEACRCWDNPAEKITGNVNLRMRDCTDWRSQWLDDFDSQAASKPAGQASDP</sequence>
<dbReference type="InterPro" id="IPR011050">
    <property type="entry name" value="Pectin_lyase_fold/virulence"/>
</dbReference>
<evidence type="ECO:0000313" key="2">
    <source>
        <dbReference type="Proteomes" id="UP001155241"/>
    </source>
</evidence>
<proteinExistence type="predicted"/>
<evidence type="ECO:0000313" key="1">
    <source>
        <dbReference type="EMBL" id="MCO6043200.1"/>
    </source>
</evidence>
<dbReference type="Gene3D" id="2.160.20.10">
    <property type="entry name" value="Single-stranded right-handed beta-helix, Pectin lyase-like"/>
    <property type="match status" value="1"/>
</dbReference>
<keyword evidence="2" id="KW-1185">Reference proteome</keyword>
<comment type="caution">
    <text evidence="1">The sequence shown here is derived from an EMBL/GenBank/DDBJ whole genome shotgun (WGS) entry which is preliminary data.</text>
</comment>
<dbReference type="Proteomes" id="UP001155241">
    <property type="component" value="Unassembled WGS sequence"/>
</dbReference>
<organism evidence="1 2">
    <name type="scientific">Aeoliella straminimaris</name>
    <dbReference type="NCBI Taxonomy" id="2954799"/>
    <lineage>
        <taxon>Bacteria</taxon>
        <taxon>Pseudomonadati</taxon>
        <taxon>Planctomycetota</taxon>
        <taxon>Planctomycetia</taxon>
        <taxon>Pirellulales</taxon>
        <taxon>Lacipirellulaceae</taxon>
        <taxon>Aeoliella</taxon>
    </lineage>
</organism>
<accession>A0A9X2F6M0</accession>
<name>A0A9X2F6M0_9BACT</name>
<dbReference type="EMBL" id="JAMXLR010000020">
    <property type="protein sequence ID" value="MCO6043200.1"/>
    <property type="molecule type" value="Genomic_DNA"/>
</dbReference>
<dbReference type="InterPro" id="IPR012334">
    <property type="entry name" value="Pectin_lyas_fold"/>
</dbReference>
<reference evidence="1" key="1">
    <citation type="submission" date="2022-06" db="EMBL/GenBank/DDBJ databases">
        <title>Aeoliella straminimaris, a novel planctomycete from sediments.</title>
        <authorList>
            <person name="Vitorino I.R."/>
            <person name="Lage O.M."/>
        </authorList>
    </citation>
    <scope>NUCLEOTIDE SEQUENCE</scope>
    <source>
        <strain evidence="1">ICT_H6.2</strain>
    </source>
</reference>
<evidence type="ECO:0008006" key="3">
    <source>
        <dbReference type="Google" id="ProtNLM"/>
    </source>
</evidence>
<gene>
    <name evidence="1" type="ORF">NG895_04720</name>
</gene>
<protein>
    <recommendedName>
        <fullName evidence="3">Pectate lyase superfamily protein domain-containing protein</fullName>
    </recommendedName>
</protein>
<dbReference type="SUPFAM" id="SSF51126">
    <property type="entry name" value="Pectin lyase-like"/>
    <property type="match status" value="1"/>
</dbReference>
<dbReference type="AlphaFoldDB" id="A0A9X2F6M0"/>
<dbReference type="RefSeq" id="WP_252851299.1">
    <property type="nucleotide sequence ID" value="NZ_JAMXLR010000020.1"/>
</dbReference>